<feature type="domain" description="Ig-like" evidence="4">
    <location>
        <begin position="136"/>
        <end position="229"/>
    </location>
</feature>
<keyword evidence="2" id="KW-0472">Membrane</keyword>
<name>F7CGK0_XENTR</name>
<feature type="signal peptide" evidence="3">
    <location>
        <begin position="1"/>
        <end position="26"/>
    </location>
</feature>
<dbReference type="InParanoid" id="F7CGK0"/>
<dbReference type="eggNOG" id="ENOG502SIVQ">
    <property type="taxonomic scope" value="Eukaryota"/>
</dbReference>
<feature type="domain" description="Ig-like" evidence="4">
    <location>
        <begin position="236"/>
        <end position="324"/>
    </location>
</feature>
<dbReference type="GeneTree" id="ENSGT00940000163371"/>
<dbReference type="FunFam" id="2.60.40.10:FF:004746">
    <property type="match status" value="1"/>
</dbReference>
<dbReference type="SMART" id="SM00409">
    <property type="entry name" value="IG"/>
    <property type="match status" value="3"/>
</dbReference>
<keyword evidence="1" id="KW-0393">Immunoglobulin domain</keyword>
<dbReference type="AlphaFoldDB" id="F7CGK0"/>
<dbReference type="FunFam" id="2.60.40.10:FF:001774">
    <property type="entry name" value="Uncharacterized LOC100216153"/>
    <property type="match status" value="1"/>
</dbReference>
<dbReference type="Bgee" id="ENSXETG00000041010">
    <property type="expression patterns" value="Expressed in liver and 10 other cell types or tissues"/>
</dbReference>
<dbReference type="InterPro" id="IPR003599">
    <property type="entry name" value="Ig_sub"/>
</dbReference>
<feature type="domain" description="Ig-like" evidence="4">
    <location>
        <begin position="25"/>
        <end position="129"/>
    </location>
</feature>
<dbReference type="InterPro" id="IPR003006">
    <property type="entry name" value="Ig/MHC_CS"/>
</dbReference>
<reference evidence="5" key="1">
    <citation type="journal article" date="2010" name="Science">
        <title>The genome of the Western clawed frog Xenopus tropicalis.</title>
        <authorList>
            <person name="Hellsten U."/>
            <person name="Harland R.M."/>
            <person name="Gilchrist M.J."/>
            <person name="Hendrix D."/>
            <person name="Jurka J."/>
            <person name="Kapitonov V."/>
            <person name="Ovcharenko I."/>
            <person name="Putnam N.H."/>
            <person name="Shu S."/>
            <person name="Taher L."/>
            <person name="Blitz I.L."/>
            <person name="Blumberg B."/>
            <person name="Dichmann D.S."/>
            <person name="Dubchak I."/>
            <person name="Amaya E."/>
            <person name="Detter J.C."/>
            <person name="Fletcher R."/>
            <person name="Gerhard D.S."/>
            <person name="Goodstein D."/>
            <person name="Graves T."/>
            <person name="Grigoriev I.V."/>
            <person name="Grimwood J."/>
            <person name="Kawashima T."/>
            <person name="Lindquist E."/>
            <person name="Lucas S.M."/>
            <person name="Mead P.E."/>
            <person name="Mitros T."/>
            <person name="Ogino H."/>
            <person name="Ohta Y."/>
            <person name="Poliakov A.V."/>
            <person name="Pollet N."/>
            <person name="Robert J."/>
            <person name="Salamov A."/>
            <person name="Sater A.K."/>
            <person name="Schmutz J."/>
            <person name="Terry A."/>
            <person name="Vize P.D."/>
            <person name="Warren W.C."/>
            <person name="Wells D."/>
            <person name="Wills A."/>
            <person name="Wilson R.K."/>
            <person name="Zimmerman L.B."/>
            <person name="Zorn A.M."/>
            <person name="Grainger R."/>
            <person name="Grammer T."/>
            <person name="Khokha M.K."/>
            <person name="Richardson P.M."/>
            <person name="Rokhsar D.S."/>
        </authorList>
    </citation>
    <scope>NUCLEOTIDE SEQUENCE [LARGE SCALE GENOMIC DNA]</scope>
    <source>
        <strain evidence="5">Nigerian</strain>
    </source>
</reference>
<dbReference type="InterPro" id="IPR013783">
    <property type="entry name" value="Ig-like_fold"/>
</dbReference>
<evidence type="ECO:0000259" key="4">
    <source>
        <dbReference type="PROSITE" id="PS50835"/>
    </source>
</evidence>
<dbReference type="SMART" id="SM00407">
    <property type="entry name" value="IGc1"/>
    <property type="match status" value="3"/>
</dbReference>
<dbReference type="InterPro" id="IPR007110">
    <property type="entry name" value="Ig-like_dom"/>
</dbReference>
<dbReference type="InterPro" id="IPR013106">
    <property type="entry name" value="Ig_V-set"/>
</dbReference>
<feature type="chain" id="PRO_5030169938" description="Ig-like domain-containing protein" evidence="3">
    <location>
        <begin position="27"/>
        <end position="867"/>
    </location>
</feature>
<dbReference type="InterPro" id="IPR050380">
    <property type="entry name" value="Immune_Resp_Modulators"/>
</dbReference>
<dbReference type="PROSITE" id="PS00290">
    <property type="entry name" value="IG_MHC"/>
    <property type="match status" value="1"/>
</dbReference>
<dbReference type="Ensembl" id="ENSXETT00000051717">
    <property type="protein sequence ID" value="ENSXETP00000051717"/>
    <property type="gene ID" value="ENSXETG00000041010"/>
</dbReference>
<dbReference type="FunFam" id="2.60.40.10:FF:002115">
    <property type="entry name" value="Uncharacterized LOC100216153"/>
    <property type="match status" value="1"/>
</dbReference>
<evidence type="ECO:0000256" key="3">
    <source>
        <dbReference type="SAM" id="SignalP"/>
    </source>
</evidence>
<evidence type="ECO:0000256" key="1">
    <source>
        <dbReference type="ARBA" id="ARBA00023319"/>
    </source>
</evidence>
<dbReference type="PANTHER" id="PTHR23411">
    <property type="entry name" value="TAPASIN"/>
    <property type="match status" value="1"/>
</dbReference>
<evidence type="ECO:0000256" key="2">
    <source>
        <dbReference type="SAM" id="Phobius"/>
    </source>
</evidence>
<feature type="transmembrane region" description="Helical" evidence="2">
    <location>
        <begin position="339"/>
        <end position="362"/>
    </location>
</feature>
<dbReference type="SUPFAM" id="SSF48726">
    <property type="entry name" value="Immunoglobulin"/>
    <property type="match status" value="5"/>
</dbReference>
<keyword evidence="2" id="KW-1133">Transmembrane helix</keyword>
<dbReference type="InterPro" id="IPR003597">
    <property type="entry name" value="Ig_C1-set"/>
</dbReference>
<dbReference type="Pfam" id="PF07686">
    <property type="entry name" value="V-set"/>
    <property type="match status" value="1"/>
</dbReference>
<keyword evidence="2" id="KW-0812">Transmembrane</keyword>
<dbReference type="PROSITE" id="PS50835">
    <property type="entry name" value="IG_LIKE"/>
    <property type="match status" value="5"/>
</dbReference>
<feature type="domain" description="Ig-like" evidence="4">
    <location>
        <begin position="369"/>
        <end position="470"/>
    </location>
</feature>
<reference evidence="5" key="2">
    <citation type="submission" date="2011-06" db="UniProtKB">
        <authorList>
            <consortium name="Ensembl"/>
        </authorList>
    </citation>
    <scope>IDENTIFICATION</scope>
</reference>
<sequence length="867" mass="96864">MEDSVTGKVLGFLLSLLLLQHRHCSALEVTVPPDQSSPMGRDALLPCTFRVDNPPMNPKFLAILWHFGDKEVLRYDNKGKVSSPRVSIDERALLEGNASLSLSNVTVSDGGTYRCSVIYSPETQKKEIRLRIHALPEVVVAKRTLVRNQGTALRCSVTDFYPQRITVTWLRNGKVLPNSALGPLQQNADGTFRLNSTLTLTPSDTEDTPEIACLVQHESLPTPRRDSFRVQYGVPPSVQVYSAKINGRPEQVLVCEASQFQPEPVRIQWLLNGKIPEDLKKSRDGGFKTGSYYVINPTGGIQVGNISCAVEHETLLLPITETLQLSPEDTEAKYSAGNIAAAIFLTMLLMGAGITAGLWFLIYKRKYFQRFRVSHIHRSQTVEGKKVTLYCVASDCPKGPRVIWSVQGHDGKKTEVAEDEAQAEGEGKMLLGQEFTVRTDRTGTDGRHNVTSSLSFTPDVSAHKDMVVFCKFVCDGKAKEEQLHCSFISAKPKDYIKLSLSDSGEVLSRLTLQEFYPRGIQIRWSCGVGHYQELESINERFTPNSNYTYNTESECKILGQLFTDPGFKVRVTWNQQSSTGQGSREFSARDPEFPWCPWMEEIIKPALKHNSEGRFQCEIRGYFPKALEVKWLRREAGGQELFSVSPSEKYKIPEMEQKKEADGTFSCTAALIVSVSGKSDNGAEFICRVGHPSLGEPLDRSTGALSVTGVPVVRSCTQRGKYIIMEIDQFYPQDIGVTWQRAEKEPKDYKPIPDVQNKLYQNSDGTYRLTSICEGMGLMDRMNPNDFYFTARVQHEALNPPIQKEFLRKEGVFYLLSGGHKAEQLPKGQDSSKNVPTAAAPPGEFLYLMVVTHSPYTALIQQGIKGH</sequence>
<accession>F7CGK0</accession>
<protein>
    <recommendedName>
        <fullName evidence="4">Ig-like domain-containing protein</fullName>
    </recommendedName>
</protein>
<organism evidence="5">
    <name type="scientific">Xenopus tropicalis</name>
    <name type="common">Western clawed frog</name>
    <name type="synonym">Silurana tropicalis</name>
    <dbReference type="NCBI Taxonomy" id="8364"/>
    <lineage>
        <taxon>Eukaryota</taxon>
        <taxon>Metazoa</taxon>
        <taxon>Chordata</taxon>
        <taxon>Craniata</taxon>
        <taxon>Vertebrata</taxon>
        <taxon>Euteleostomi</taxon>
        <taxon>Amphibia</taxon>
        <taxon>Batrachia</taxon>
        <taxon>Anura</taxon>
        <taxon>Pipoidea</taxon>
        <taxon>Pipidae</taxon>
        <taxon>Xenopodinae</taxon>
        <taxon>Xenopus</taxon>
        <taxon>Silurana</taxon>
    </lineage>
</organism>
<dbReference type="Gene3D" id="2.60.40.10">
    <property type="entry name" value="Immunoglobulins"/>
    <property type="match status" value="6"/>
</dbReference>
<feature type="domain" description="Ig-like" evidence="4">
    <location>
        <begin position="591"/>
        <end position="706"/>
    </location>
</feature>
<dbReference type="HOGENOM" id="CLU_358490_0_0_1"/>
<dbReference type="CDD" id="cd00098">
    <property type="entry name" value="IgC1"/>
    <property type="match status" value="1"/>
</dbReference>
<dbReference type="Pfam" id="PF07654">
    <property type="entry name" value="C1-set"/>
    <property type="match status" value="2"/>
</dbReference>
<dbReference type="FunFam" id="2.60.40.10:FF:001931">
    <property type="entry name" value="Uncharacterized LOC100216153"/>
    <property type="match status" value="2"/>
</dbReference>
<evidence type="ECO:0000313" key="5">
    <source>
        <dbReference type="Ensembl" id="ENSXETP00000051717"/>
    </source>
</evidence>
<keyword evidence="3" id="KW-0732">Signal</keyword>
<dbReference type="InterPro" id="IPR036179">
    <property type="entry name" value="Ig-like_dom_sf"/>
</dbReference>
<proteinExistence type="predicted"/>